<dbReference type="InterPro" id="IPR020891">
    <property type="entry name" value="UPF0758_CS"/>
</dbReference>
<keyword evidence="4" id="KW-0862">Zinc</keyword>
<dbReference type="PROSITE" id="PS01302">
    <property type="entry name" value="UPF0758"/>
    <property type="match status" value="1"/>
</dbReference>
<dbReference type="Pfam" id="PF04002">
    <property type="entry name" value="RadC"/>
    <property type="match status" value="1"/>
</dbReference>
<keyword evidence="3" id="KW-0378">Hydrolase</keyword>
<evidence type="ECO:0000256" key="1">
    <source>
        <dbReference type="ARBA" id="ARBA00022670"/>
    </source>
</evidence>
<dbReference type="SUPFAM" id="SSF47781">
    <property type="entry name" value="RuvA domain 2-like"/>
    <property type="match status" value="1"/>
</dbReference>
<comment type="caution">
    <text evidence="8">The sequence shown here is derived from an EMBL/GenBank/DDBJ whole genome shotgun (WGS) entry which is preliminary data.</text>
</comment>
<keyword evidence="1" id="KW-0645">Protease</keyword>
<dbReference type="InterPro" id="IPR001405">
    <property type="entry name" value="UPF0758"/>
</dbReference>
<dbReference type="GO" id="GO:0008237">
    <property type="term" value="F:metallopeptidase activity"/>
    <property type="evidence" value="ECO:0007669"/>
    <property type="project" value="UniProtKB-KW"/>
</dbReference>
<sequence length="224" mass="25731">MNTELLPREKLLSYGSERLTDQELIAIILRRGVKGANVFEVSKKIIEKYENFIQLYDISIEELQKIKGVGQVSAINLKASLEMGKRYHIQKMRYKSKKMESPLNVYNYCEDLIHSDKEIVRVLILDSKLNLIIHEDVSIGTANASIAHPRDIFKKAIIHNAVSIILVHNHPSGDPRPSMQDYDLTEKVKQSGEILGIKLQDHIIIGKNKYYSFNISRMVELDDR</sequence>
<evidence type="ECO:0000259" key="7">
    <source>
        <dbReference type="PROSITE" id="PS50249"/>
    </source>
</evidence>
<dbReference type="NCBIfam" id="TIGR00608">
    <property type="entry name" value="radc"/>
    <property type="match status" value="1"/>
</dbReference>
<evidence type="ECO:0000256" key="2">
    <source>
        <dbReference type="ARBA" id="ARBA00022723"/>
    </source>
</evidence>
<dbReference type="EMBL" id="QGGI01000006">
    <property type="protein sequence ID" value="PWJ95244.1"/>
    <property type="molecule type" value="Genomic_DNA"/>
</dbReference>
<feature type="domain" description="MPN" evidence="7">
    <location>
        <begin position="98"/>
        <end position="219"/>
    </location>
</feature>
<evidence type="ECO:0000313" key="9">
    <source>
        <dbReference type="Proteomes" id="UP000245921"/>
    </source>
</evidence>
<dbReference type="InterPro" id="IPR037518">
    <property type="entry name" value="MPN"/>
</dbReference>
<accession>A0AA45C7C5</accession>
<evidence type="ECO:0000313" key="8">
    <source>
        <dbReference type="EMBL" id="PWJ95244.1"/>
    </source>
</evidence>
<evidence type="ECO:0000256" key="4">
    <source>
        <dbReference type="ARBA" id="ARBA00022833"/>
    </source>
</evidence>
<organism evidence="8 9">
    <name type="scientific">Oceanotoga teriensis</name>
    <dbReference type="NCBI Taxonomy" id="515440"/>
    <lineage>
        <taxon>Bacteria</taxon>
        <taxon>Thermotogati</taxon>
        <taxon>Thermotogota</taxon>
        <taxon>Thermotogae</taxon>
        <taxon>Petrotogales</taxon>
        <taxon>Petrotogaceae</taxon>
        <taxon>Oceanotoga</taxon>
    </lineage>
</organism>
<dbReference type="GO" id="GO:0006508">
    <property type="term" value="P:proteolysis"/>
    <property type="evidence" value="ECO:0007669"/>
    <property type="project" value="UniProtKB-KW"/>
</dbReference>
<dbReference type="AlphaFoldDB" id="A0AA45C7C5"/>
<dbReference type="PROSITE" id="PS50249">
    <property type="entry name" value="MPN"/>
    <property type="match status" value="1"/>
</dbReference>
<reference evidence="8 9" key="1">
    <citation type="submission" date="2018-05" db="EMBL/GenBank/DDBJ databases">
        <title>Genomic Encyclopedia of Type Strains, Phase IV (KMG-IV): sequencing the most valuable type-strain genomes for metagenomic binning, comparative biology and taxonomic classification.</title>
        <authorList>
            <person name="Goeker M."/>
        </authorList>
    </citation>
    <scope>NUCLEOTIDE SEQUENCE [LARGE SCALE GENOMIC DNA]</scope>
    <source>
        <strain evidence="8 9">DSM 24906</strain>
    </source>
</reference>
<dbReference type="InterPro" id="IPR046778">
    <property type="entry name" value="UPF0758_N"/>
</dbReference>
<gene>
    <name evidence="8" type="ORF">C7380_10651</name>
</gene>
<dbReference type="Proteomes" id="UP000245921">
    <property type="component" value="Unassembled WGS sequence"/>
</dbReference>
<dbReference type="CDD" id="cd08071">
    <property type="entry name" value="MPN_DUF2466"/>
    <property type="match status" value="1"/>
</dbReference>
<evidence type="ECO:0000256" key="5">
    <source>
        <dbReference type="ARBA" id="ARBA00023049"/>
    </source>
</evidence>
<dbReference type="PANTHER" id="PTHR30471">
    <property type="entry name" value="DNA REPAIR PROTEIN RADC"/>
    <property type="match status" value="1"/>
</dbReference>
<dbReference type="RefSeq" id="WP_109604495.1">
    <property type="nucleotide sequence ID" value="NZ_JAMHJO010000006.1"/>
</dbReference>
<comment type="similarity">
    <text evidence="6">Belongs to the UPF0758 family.</text>
</comment>
<name>A0AA45C7C5_9BACT</name>
<dbReference type="Gene3D" id="3.40.140.10">
    <property type="entry name" value="Cytidine Deaminase, domain 2"/>
    <property type="match status" value="1"/>
</dbReference>
<evidence type="ECO:0000256" key="6">
    <source>
        <dbReference type="RuleBase" id="RU003797"/>
    </source>
</evidence>
<dbReference type="Gene3D" id="1.10.150.20">
    <property type="entry name" value="5' to 3' exonuclease, C-terminal subdomain"/>
    <property type="match status" value="1"/>
</dbReference>
<dbReference type="GO" id="GO:0046872">
    <property type="term" value="F:metal ion binding"/>
    <property type="evidence" value="ECO:0007669"/>
    <property type="project" value="UniProtKB-KW"/>
</dbReference>
<keyword evidence="9" id="KW-1185">Reference proteome</keyword>
<proteinExistence type="inferred from homology"/>
<dbReference type="NCBIfam" id="NF000642">
    <property type="entry name" value="PRK00024.1"/>
    <property type="match status" value="1"/>
</dbReference>
<dbReference type="InterPro" id="IPR025657">
    <property type="entry name" value="RadC_JAB"/>
</dbReference>
<dbReference type="InterPro" id="IPR010994">
    <property type="entry name" value="RuvA_2-like"/>
</dbReference>
<evidence type="ECO:0000256" key="3">
    <source>
        <dbReference type="ARBA" id="ARBA00022801"/>
    </source>
</evidence>
<dbReference type="PANTHER" id="PTHR30471:SF3">
    <property type="entry name" value="UPF0758 PROTEIN YEES-RELATED"/>
    <property type="match status" value="1"/>
</dbReference>
<keyword evidence="2" id="KW-0479">Metal-binding</keyword>
<keyword evidence="5" id="KW-0482">Metalloprotease</keyword>
<protein>
    <submittedName>
        <fullName evidence="8">DNA replication and repair protein RadC</fullName>
    </submittedName>
</protein>
<dbReference type="Pfam" id="PF20582">
    <property type="entry name" value="UPF0758_N"/>
    <property type="match status" value="1"/>
</dbReference>